<dbReference type="AlphaFoldDB" id="A0A4Q7MVV1"/>
<reference evidence="8 9" key="1">
    <citation type="submission" date="2019-02" db="EMBL/GenBank/DDBJ databases">
        <title>Genomic Encyclopedia of Type Strains, Phase IV (KMG-IV): sequencing the most valuable type-strain genomes for metagenomic binning, comparative biology and taxonomic classification.</title>
        <authorList>
            <person name="Goeker M."/>
        </authorList>
    </citation>
    <scope>NUCLEOTIDE SEQUENCE [LARGE SCALE GENOMIC DNA]</scope>
    <source>
        <strain evidence="8 9">DSM 18116</strain>
    </source>
</reference>
<name>A0A4Q7MVV1_9BACT</name>
<dbReference type="SUPFAM" id="SSF118116">
    <property type="entry name" value="DNA mismatch repair protein MutL"/>
    <property type="match status" value="1"/>
</dbReference>
<dbReference type="GO" id="GO:0016887">
    <property type="term" value="F:ATP hydrolysis activity"/>
    <property type="evidence" value="ECO:0007669"/>
    <property type="project" value="InterPro"/>
</dbReference>
<evidence type="ECO:0000259" key="6">
    <source>
        <dbReference type="SMART" id="SM00853"/>
    </source>
</evidence>
<keyword evidence="4 5" id="KW-0234">DNA repair</keyword>
<gene>
    <name evidence="5" type="primary">mutL</name>
    <name evidence="8" type="ORF">EV199_4069</name>
</gene>
<dbReference type="FunFam" id="3.30.565.10:FF:000003">
    <property type="entry name" value="DNA mismatch repair endonuclease MutL"/>
    <property type="match status" value="1"/>
</dbReference>
<dbReference type="SUPFAM" id="SSF55874">
    <property type="entry name" value="ATPase domain of HSP90 chaperone/DNA topoisomerase II/histidine kinase"/>
    <property type="match status" value="1"/>
</dbReference>
<keyword evidence="3 5" id="KW-0227">DNA damage</keyword>
<dbReference type="SMART" id="SM00853">
    <property type="entry name" value="MutL_C"/>
    <property type="match status" value="1"/>
</dbReference>
<dbReference type="NCBIfam" id="TIGR00585">
    <property type="entry name" value="mutl"/>
    <property type="match status" value="1"/>
</dbReference>
<dbReference type="GO" id="GO:0030983">
    <property type="term" value="F:mismatched DNA binding"/>
    <property type="evidence" value="ECO:0007669"/>
    <property type="project" value="InterPro"/>
</dbReference>
<evidence type="ECO:0000256" key="2">
    <source>
        <dbReference type="ARBA" id="ARBA00021975"/>
    </source>
</evidence>
<dbReference type="InterPro" id="IPR014721">
    <property type="entry name" value="Ribsml_uS5_D2-typ_fold_subgr"/>
</dbReference>
<dbReference type="EMBL" id="SGXA01000002">
    <property type="protein sequence ID" value="RZS72154.1"/>
    <property type="molecule type" value="Genomic_DNA"/>
</dbReference>
<sequence length="652" mass="73339">MPDIIQLLPDNIANQIAAGEVIQRPASAVKELLENAVDAGATEIRLIIQDAGKQLIQVIDNGKGMSETDARMCFERHATSKIRNIDDLFHIRTMGFRGEALASIAAVAQVVLKSRREIDEAGTYIEIENSTVIKQEPVASPVGTSIAMKNLFFNIPARRNFLKSNPAENRHIVDEFIRVALSFPELFFSLTSNGTEMFHLEKGTLKQRIVQLFGNSYNSKLVTVQEKTDYLNIHGFVGKPDTAKKTRGDQYFFVNNRFIRSPYLNHALMSAYQDLIAPDSFPLYVLFIDLDPAQVDINVHPTKQEIKFEDEKIVYAFVQAAVKHALAQFSITPTLEFDLDPNIQQLDALNKPFTEDKQAAAASSQLYQNFTQKHQAWSIPPSEKNAGLKNWKEFYEPSQQSKSDEQSAILAAGGALPGTEGKEKPFESLLDQIRTKQPVQEYSEETDPLLAIYGAQPKQEMRVLEDAPMLQLHFSYIVAPTNRGYILVHQQLAHERVLYERFAAAASGKPMASQRSLFPQTIELSAQDTALMSDLLPDLEILGYLIEPAGKQGFLINGTPADLEAGNEKVVIEQLLEQFKHFSADLKFSRREKLIRSLSWQQAVKPGTALAEREMRTLVTDLFQCRQHNVTAGGSPTYIEFKKDYLEQLFKR</sequence>
<accession>A0A4Q7MVV1</accession>
<dbReference type="Gene3D" id="3.30.230.10">
    <property type="match status" value="1"/>
</dbReference>
<protein>
    <recommendedName>
        <fullName evidence="2 5">DNA mismatch repair protein MutL</fullName>
    </recommendedName>
</protein>
<dbReference type="HAMAP" id="MF_00149">
    <property type="entry name" value="DNA_mis_repair"/>
    <property type="match status" value="1"/>
</dbReference>
<evidence type="ECO:0000256" key="5">
    <source>
        <dbReference type="HAMAP-Rule" id="MF_00149"/>
    </source>
</evidence>
<dbReference type="GO" id="GO:0006298">
    <property type="term" value="P:mismatch repair"/>
    <property type="evidence" value="ECO:0007669"/>
    <property type="project" value="UniProtKB-UniRule"/>
</dbReference>
<dbReference type="PANTHER" id="PTHR10073">
    <property type="entry name" value="DNA MISMATCH REPAIR PROTEIN MLH, PMS, MUTL"/>
    <property type="match status" value="1"/>
</dbReference>
<dbReference type="InterPro" id="IPR013507">
    <property type="entry name" value="DNA_mismatch_S5_2-like"/>
</dbReference>
<dbReference type="Gene3D" id="3.30.565.10">
    <property type="entry name" value="Histidine kinase-like ATPase, C-terminal domain"/>
    <property type="match status" value="1"/>
</dbReference>
<dbReference type="Proteomes" id="UP000293874">
    <property type="component" value="Unassembled WGS sequence"/>
</dbReference>
<organism evidence="8 9">
    <name type="scientific">Pseudobacter ginsenosidimutans</name>
    <dbReference type="NCBI Taxonomy" id="661488"/>
    <lineage>
        <taxon>Bacteria</taxon>
        <taxon>Pseudomonadati</taxon>
        <taxon>Bacteroidota</taxon>
        <taxon>Chitinophagia</taxon>
        <taxon>Chitinophagales</taxon>
        <taxon>Chitinophagaceae</taxon>
        <taxon>Pseudobacter</taxon>
    </lineage>
</organism>
<dbReference type="GO" id="GO:0005524">
    <property type="term" value="F:ATP binding"/>
    <property type="evidence" value="ECO:0007669"/>
    <property type="project" value="InterPro"/>
</dbReference>
<dbReference type="CDD" id="cd16926">
    <property type="entry name" value="HATPase_MutL-MLH-PMS-like"/>
    <property type="match status" value="1"/>
</dbReference>
<evidence type="ECO:0000256" key="1">
    <source>
        <dbReference type="ARBA" id="ARBA00006082"/>
    </source>
</evidence>
<evidence type="ECO:0000256" key="3">
    <source>
        <dbReference type="ARBA" id="ARBA00022763"/>
    </source>
</evidence>
<dbReference type="PROSITE" id="PS00058">
    <property type="entry name" value="DNA_MISMATCH_REPAIR_1"/>
    <property type="match status" value="1"/>
</dbReference>
<feature type="domain" description="MutL C-terminal dimerisation" evidence="6">
    <location>
        <begin position="468"/>
        <end position="610"/>
    </location>
</feature>
<dbReference type="GO" id="GO:0032300">
    <property type="term" value="C:mismatch repair complex"/>
    <property type="evidence" value="ECO:0007669"/>
    <property type="project" value="InterPro"/>
</dbReference>
<dbReference type="SUPFAM" id="SSF54211">
    <property type="entry name" value="Ribosomal protein S5 domain 2-like"/>
    <property type="match status" value="1"/>
</dbReference>
<dbReference type="Gene3D" id="3.30.1540.20">
    <property type="entry name" value="MutL, C-terminal domain, dimerisation subdomain"/>
    <property type="match status" value="1"/>
</dbReference>
<comment type="function">
    <text evidence="5">This protein is involved in the repair of mismatches in DNA. It is required for dam-dependent methyl-directed DNA mismatch repair. May act as a 'molecular matchmaker', a protein that promotes the formation of a stable complex between two or more DNA-binding proteins in an ATP-dependent manner without itself being part of a final effector complex.</text>
</comment>
<keyword evidence="9" id="KW-1185">Reference proteome</keyword>
<dbReference type="InterPro" id="IPR014762">
    <property type="entry name" value="DNA_mismatch_repair_CS"/>
</dbReference>
<comment type="caution">
    <text evidence="8">The sequence shown here is derived from an EMBL/GenBank/DDBJ whole genome shotgun (WGS) entry which is preliminary data.</text>
</comment>
<evidence type="ECO:0000313" key="8">
    <source>
        <dbReference type="EMBL" id="RZS72154.1"/>
    </source>
</evidence>
<dbReference type="SMART" id="SM01340">
    <property type="entry name" value="DNA_mis_repair"/>
    <property type="match status" value="1"/>
</dbReference>
<dbReference type="InterPro" id="IPR037198">
    <property type="entry name" value="MutL_C_sf"/>
</dbReference>
<dbReference type="InterPro" id="IPR042120">
    <property type="entry name" value="MutL_C_dimsub"/>
</dbReference>
<evidence type="ECO:0000259" key="7">
    <source>
        <dbReference type="SMART" id="SM01340"/>
    </source>
</evidence>
<dbReference type="RefSeq" id="WP_130542602.1">
    <property type="nucleotide sequence ID" value="NZ_CP042431.1"/>
</dbReference>
<dbReference type="InterPro" id="IPR020568">
    <property type="entry name" value="Ribosomal_Su5_D2-typ_SF"/>
</dbReference>
<dbReference type="InterPro" id="IPR014790">
    <property type="entry name" value="MutL_C"/>
</dbReference>
<feature type="domain" description="DNA mismatch repair protein S5" evidence="7">
    <location>
        <begin position="209"/>
        <end position="327"/>
    </location>
</feature>
<evidence type="ECO:0000256" key="4">
    <source>
        <dbReference type="ARBA" id="ARBA00023204"/>
    </source>
</evidence>
<dbReference type="Pfam" id="PF01119">
    <property type="entry name" value="DNA_mis_repair"/>
    <property type="match status" value="1"/>
</dbReference>
<dbReference type="InterPro" id="IPR020667">
    <property type="entry name" value="DNA_mismatch_repair_MutL"/>
</dbReference>
<dbReference type="InterPro" id="IPR002099">
    <property type="entry name" value="MutL/Mlh/PMS"/>
</dbReference>
<proteinExistence type="inferred from homology"/>
<dbReference type="InterPro" id="IPR038973">
    <property type="entry name" value="MutL/Mlh/Pms-like"/>
</dbReference>
<dbReference type="Pfam" id="PF08676">
    <property type="entry name" value="MutL_C"/>
    <property type="match status" value="1"/>
</dbReference>
<dbReference type="Pfam" id="PF13589">
    <property type="entry name" value="HATPase_c_3"/>
    <property type="match status" value="1"/>
</dbReference>
<dbReference type="CDD" id="cd00782">
    <property type="entry name" value="MutL_Trans"/>
    <property type="match status" value="1"/>
</dbReference>
<dbReference type="OrthoDB" id="9763467at2"/>
<comment type="similarity">
    <text evidence="1 5">Belongs to the DNA mismatch repair MutL/HexB family.</text>
</comment>
<dbReference type="GO" id="GO:0140664">
    <property type="term" value="F:ATP-dependent DNA damage sensor activity"/>
    <property type="evidence" value="ECO:0007669"/>
    <property type="project" value="InterPro"/>
</dbReference>
<dbReference type="Gene3D" id="3.30.1370.100">
    <property type="entry name" value="MutL, C-terminal domain, regulatory subdomain"/>
    <property type="match status" value="1"/>
</dbReference>
<dbReference type="InterPro" id="IPR036890">
    <property type="entry name" value="HATPase_C_sf"/>
</dbReference>
<dbReference type="PANTHER" id="PTHR10073:SF12">
    <property type="entry name" value="DNA MISMATCH REPAIR PROTEIN MLH1"/>
    <property type="match status" value="1"/>
</dbReference>
<evidence type="ECO:0000313" key="9">
    <source>
        <dbReference type="Proteomes" id="UP000293874"/>
    </source>
</evidence>
<dbReference type="InterPro" id="IPR042121">
    <property type="entry name" value="MutL_C_regsub"/>
</dbReference>